<dbReference type="SUPFAM" id="SSF52402">
    <property type="entry name" value="Adenine nucleotide alpha hydrolases-like"/>
    <property type="match status" value="1"/>
</dbReference>
<evidence type="ECO:0000313" key="4">
    <source>
        <dbReference type="Proteomes" id="UP000318864"/>
    </source>
</evidence>
<feature type="domain" description="UspA" evidence="2">
    <location>
        <begin position="2"/>
        <end position="136"/>
    </location>
</feature>
<comment type="similarity">
    <text evidence="1">Belongs to the universal stress protein A family.</text>
</comment>
<evidence type="ECO:0000313" key="3">
    <source>
        <dbReference type="EMBL" id="THE63952.1"/>
    </source>
</evidence>
<dbReference type="CDD" id="cd00293">
    <property type="entry name" value="USP-like"/>
    <property type="match status" value="1"/>
</dbReference>
<dbReference type="PANTHER" id="PTHR46268:SF24">
    <property type="entry name" value="UNIVERSAL STRESS PROTEIN"/>
    <property type="match status" value="1"/>
</dbReference>
<proteinExistence type="inferred from homology"/>
<evidence type="ECO:0000259" key="2">
    <source>
        <dbReference type="Pfam" id="PF00582"/>
    </source>
</evidence>
<dbReference type="InterPro" id="IPR006015">
    <property type="entry name" value="Universal_stress_UspA"/>
</dbReference>
<dbReference type="PRINTS" id="PR01438">
    <property type="entry name" value="UNVRSLSTRESS"/>
</dbReference>
<dbReference type="PANTHER" id="PTHR46268">
    <property type="entry name" value="STRESS RESPONSE PROTEIN NHAX"/>
    <property type="match status" value="1"/>
</dbReference>
<evidence type="ECO:0000256" key="1">
    <source>
        <dbReference type="ARBA" id="ARBA00008791"/>
    </source>
</evidence>
<accession>A0A4S3TJ09</accession>
<reference evidence="3 4" key="1">
    <citation type="submission" date="2018-10" db="EMBL/GenBank/DDBJ databases">
        <title>Natronolimnobius sp. XQ-INN 246 isolated from Inner Mongolia Autonomous Region of China.</title>
        <authorList>
            <person name="Xue Q."/>
        </authorList>
    </citation>
    <scope>NUCLEOTIDE SEQUENCE [LARGE SCALE GENOMIC DNA]</scope>
    <source>
        <strain evidence="3 4">XQ-INN 246</strain>
    </source>
</reference>
<dbReference type="RefSeq" id="WP_141465587.1">
    <property type="nucleotide sequence ID" value="NZ_RBZW01000053.1"/>
</dbReference>
<name>A0A4S3TJ09_9EURY</name>
<dbReference type="EMBL" id="RBZW01000053">
    <property type="protein sequence ID" value="THE63952.1"/>
    <property type="molecule type" value="Genomic_DNA"/>
</dbReference>
<dbReference type="InterPro" id="IPR006016">
    <property type="entry name" value="UspA"/>
</dbReference>
<dbReference type="Gene3D" id="3.40.50.620">
    <property type="entry name" value="HUPs"/>
    <property type="match status" value="1"/>
</dbReference>
<dbReference type="AlphaFoldDB" id="A0A4S3TJ09"/>
<dbReference type="OrthoDB" id="105697at2157"/>
<dbReference type="InterPro" id="IPR014729">
    <property type="entry name" value="Rossmann-like_a/b/a_fold"/>
</dbReference>
<dbReference type="Proteomes" id="UP000318864">
    <property type="component" value="Unassembled WGS sequence"/>
</dbReference>
<comment type="caution">
    <text evidence="3">The sequence shown here is derived from an EMBL/GenBank/DDBJ whole genome shotgun (WGS) entry which is preliminary data.</text>
</comment>
<protein>
    <submittedName>
        <fullName evidence="3">Universal stress protein</fullName>
    </submittedName>
</protein>
<organism evidence="3 4">
    <name type="scientific">Salinadaptatus halalkaliphilus</name>
    <dbReference type="NCBI Taxonomy" id="2419781"/>
    <lineage>
        <taxon>Archaea</taxon>
        <taxon>Methanobacteriati</taxon>
        <taxon>Methanobacteriota</taxon>
        <taxon>Stenosarchaea group</taxon>
        <taxon>Halobacteria</taxon>
        <taxon>Halobacteriales</taxon>
        <taxon>Natrialbaceae</taxon>
        <taxon>Salinadaptatus</taxon>
    </lineage>
</organism>
<gene>
    <name evidence="3" type="ORF">D8Y22_15460</name>
</gene>
<dbReference type="Pfam" id="PF00582">
    <property type="entry name" value="Usp"/>
    <property type="match status" value="1"/>
</dbReference>
<keyword evidence="4" id="KW-1185">Reference proteome</keyword>
<sequence length="136" mass="14766">MHVLVPIDDSDPADAALEYAVTEFPDADITALHVIDPYETSLSSWLGGDEFSERLEEDAAELLAAATERAAEHDTSIDTERVVGKPSTEIPKYVEELDVDRVVIGSHGRRGSARVLLGSVAEQVVRRVPVSVTVVR</sequence>